<reference evidence="2 3" key="1">
    <citation type="journal article" date="2021" name="Elife">
        <title>Chloroplast acquisition without the gene transfer in kleptoplastic sea slugs, Plakobranchus ocellatus.</title>
        <authorList>
            <person name="Maeda T."/>
            <person name="Takahashi S."/>
            <person name="Yoshida T."/>
            <person name="Shimamura S."/>
            <person name="Takaki Y."/>
            <person name="Nagai Y."/>
            <person name="Toyoda A."/>
            <person name="Suzuki Y."/>
            <person name="Arimoto A."/>
            <person name="Ishii H."/>
            <person name="Satoh N."/>
            <person name="Nishiyama T."/>
            <person name="Hasebe M."/>
            <person name="Maruyama T."/>
            <person name="Minagawa J."/>
            <person name="Obokata J."/>
            <person name="Shigenobu S."/>
        </authorList>
    </citation>
    <scope>NUCLEOTIDE SEQUENCE [LARGE SCALE GENOMIC DNA]</scope>
</reference>
<name>A0AAV4EJ91_9GAST</name>
<keyword evidence="3" id="KW-1185">Reference proteome</keyword>
<feature type="transmembrane region" description="Helical" evidence="1">
    <location>
        <begin position="20"/>
        <end position="43"/>
    </location>
</feature>
<keyword evidence="1" id="KW-0812">Transmembrane</keyword>
<protein>
    <recommendedName>
        <fullName evidence="4">Transmembrane protein</fullName>
    </recommendedName>
</protein>
<dbReference type="EMBL" id="BMAT01007250">
    <property type="protein sequence ID" value="GFR60845.1"/>
    <property type="molecule type" value="Genomic_DNA"/>
</dbReference>
<dbReference type="Proteomes" id="UP000762676">
    <property type="component" value="Unassembled WGS sequence"/>
</dbReference>
<keyword evidence="1" id="KW-1133">Transmembrane helix</keyword>
<evidence type="ECO:0008006" key="4">
    <source>
        <dbReference type="Google" id="ProtNLM"/>
    </source>
</evidence>
<sequence length="92" mass="10477">MITWISGQIVSFVTPWKRSIVVVVVVVVASVAAAVVVFVVVVANHKNIIESSSYWKSRLTLEFQIRLNLDCLVQDSDANARNRRHWHRIGNY</sequence>
<keyword evidence="1" id="KW-0472">Membrane</keyword>
<evidence type="ECO:0000256" key="1">
    <source>
        <dbReference type="SAM" id="Phobius"/>
    </source>
</evidence>
<evidence type="ECO:0000313" key="3">
    <source>
        <dbReference type="Proteomes" id="UP000762676"/>
    </source>
</evidence>
<organism evidence="2 3">
    <name type="scientific">Elysia marginata</name>
    <dbReference type="NCBI Taxonomy" id="1093978"/>
    <lineage>
        <taxon>Eukaryota</taxon>
        <taxon>Metazoa</taxon>
        <taxon>Spiralia</taxon>
        <taxon>Lophotrochozoa</taxon>
        <taxon>Mollusca</taxon>
        <taxon>Gastropoda</taxon>
        <taxon>Heterobranchia</taxon>
        <taxon>Euthyneura</taxon>
        <taxon>Panpulmonata</taxon>
        <taxon>Sacoglossa</taxon>
        <taxon>Placobranchoidea</taxon>
        <taxon>Plakobranchidae</taxon>
        <taxon>Elysia</taxon>
    </lineage>
</organism>
<proteinExistence type="predicted"/>
<evidence type="ECO:0000313" key="2">
    <source>
        <dbReference type="EMBL" id="GFR60845.1"/>
    </source>
</evidence>
<gene>
    <name evidence="2" type="ORF">ElyMa_003541700</name>
</gene>
<accession>A0AAV4EJ91</accession>
<dbReference type="AlphaFoldDB" id="A0AAV4EJ91"/>
<comment type="caution">
    <text evidence="2">The sequence shown here is derived from an EMBL/GenBank/DDBJ whole genome shotgun (WGS) entry which is preliminary data.</text>
</comment>